<dbReference type="Proteomes" id="UP000314982">
    <property type="component" value="Unassembled WGS sequence"/>
</dbReference>
<evidence type="ECO:0000313" key="1">
    <source>
        <dbReference type="Ensembl" id="ENSHHUP00000083888.1"/>
    </source>
</evidence>
<keyword evidence="2" id="KW-1185">Reference proteome</keyword>
<evidence type="ECO:0000313" key="2">
    <source>
        <dbReference type="Proteomes" id="UP000314982"/>
    </source>
</evidence>
<reference evidence="1" key="2">
    <citation type="submission" date="2025-08" db="UniProtKB">
        <authorList>
            <consortium name="Ensembl"/>
        </authorList>
    </citation>
    <scope>IDENTIFICATION</scope>
</reference>
<accession>A0A4W5RD46</accession>
<sequence length="90" mass="9962">PSGPAAGIQAKNVNQAWFQYCQENFLPGSALQEITSLKRQFTELLSDIGFVKEGLKARVMERMAAKWTDGVLAARGCEVEHTHTDVSIRI</sequence>
<dbReference type="STRING" id="62062.ENSHHUP00000083888"/>
<protein>
    <submittedName>
        <fullName evidence="1">Uncharacterized protein</fullName>
    </submittedName>
</protein>
<organism evidence="1 2">
    <name type="scientific">Hucho hucho</name>
    <name type="common">huchen</name>
    <dbReference type="NCBI Taxonomy" id="62062"/>
    <lineage>
        <taxon>Eukaryota</taxon>
        <taxon>Metazoa</taxon>
        <taxon>Chordata</taxon>
        <taxon>Craniata</taxon>
        <taxon>Vertebrata</taxon>
        <taxon>Euteleostomi</taxon>
        <taxon>Actinopterygii</taxon>
        <taxon>Neopterygii</taxon>
        <taxon>Teleostei</taxon>
        <taxon>Protacanthopterygii</taxon>
        <taxon>Salmoniformes</taxon>
        <taxon>Salmonidae</taxon>
        <taxon>Salmoninae</taxon>
        <taxon>Hucho</taxon>
    </lineage>
</organism>
<reference evidence="2" key="1">
    <citation type="submission" date="2018-06" db="EMBL/GenBank/DDBJ databases">
        <title>Genome assembly of Danube salmon.</title>
        <authorList>
            <person name="Macqueen D.J."/>
            <person name="Gundappa M.K."/>
        </authorList>
    </citation>
    <scope>NUCLEOTIDE SEQUENCE [LARGE SCALE GENOMIC DNA]</scope>
</reference>
<reference evidence="1" key="3">
    <citation type="submission" date="2025-09" db="UniProtKB">
        <authorList>
            <consortium name="Ensembl"/>
        </authorList>
    </citation>
    <scope>IDENTIFICATION</scope>
</reference>
<name>A0A4W5RD46_9TELE</name>
<dbReference type="Ensembl" id="ENSHHUT00000086521.1">
    <property type="protein sequence ID" value="ENSHHUP00000083888.1"/>
    <property type="gene ID" value="ENSHHUG00000048658.1"/>
</dbReference>
<proteinExistence type="predicted"/>
<dbReference type="AlphaFoldDB" id="A0A4W5RD46"/>